<organism evidence="2 3">
    <name type="scientific">Streptomyces varsoviensis</name>
    <dbReference type="NCBI Taxonomy" id="67373"/>
    <lineage>
        <taxon>Bacteria</taxon>
        <taxon>Bacillati</taxon>
        <taxon>Actinomycetota</taxon>
        <taxon>Actinomycetes</taxon>
        <taxon>Kitasatosporales</taxon>
        <taxon>Streptomycetaceae</taxon>
        <taxon>Streptomyces</taxon>
    </lineage>
</organism>
<reference evidence="2 3" key="1">
    <citation type="submission" date="2015-07" db="EMBL/GenBank/DDBJ databases">
        <authorList>
            <person name="Ju K.-S."/>
            <person name="Doroghazi J.R."/>
            <person name="Metcalf W.W."/>
        </authorList>
    </citation>
    <scope>NUCLEOTIDE SEQUENCE [LARGE SCALE GENOMIC DNA]</scope>
    <source>
        <strain evidence="2 3">NRRL B-3589</strain>
    </source>
</reference>
<sequence>MGASSPFMAELQGAAEHQMGVRLDGVALQDAPQLRLGPAQLGRVVVRAGEQQPGREVVRRLLDDGRQDAGGLGVVLGLDVEVGALVLLGGGEGGGRGEVREPRHGRRSFPPRQHE</sequence>
<feature type="region of interest" description="Disordered" evidence="1">
    <location>
        <begin position="89"/>
        <end position="115"/>
    </location>
</feature>
<gene>
    <name evidence="2" type="ORF">ADK38_33265</name>
</gene>
<evidence type="ECO:0000256" key="1">
    <source>
        <dbReference type="SAM" id="MobiDB-lite"/>
    </source>
</evidence>
<dbReference type="Proteomes" id="UP000037020">
    <property type="component" value="Unassembled WGS sequence"/>
</dbReference>
<protein>
    <submittedName>
        <fullName evidence="2">Uncharacterized protein</fullName>
    </submittedName>
</protein>
<accession>A0ABR5IY07</accession>
<evidence type="ECO:0000313" key="3">
    <source>
        <dbReference type="Proteomes" id="UP000037020"/>
    </source>
</evidence>
<proteinExistence type="predicted"/>
<comment type="caution">
    <text evidence="2">The sequence shown here is derived from an EMBL/GenBank/DDBJ whole genome shotgun (WGS) entry which is preliminary data.</text>
</comment>
<evidence type="ECO:0000313" key="2">
    <source>
        <dbReference type="EMBL" id="KOG86039.1"/>
    </source>
</evidence>
<name>A0ABR5IY07_9ACTN</name>
<dbReference type="EMBL" id="LGUT01003067">
    <property type="protein sequence ID" value="KOG86039.1"/>
    <property type="molecule type" value="Genomic_DNA"/>
</dbReference>
<keyword evidence="3" id="KW-1185">Reference proteome</keyword>